<comment type="caution">
    <text evidence="1">The sequence shown here is derived from an EMBL/GenBank/DDBJ whole genome shotgun (WGS) entry which is preliminary data.</text>
</comment>
<organism evidence="1 2">
    <name type="scientific">Coemansia interrupta</name>
    <dbReference type="NCBI Taxonomy" id="1126814"/>
    <lineage>
        <taxon>Eukaryota</taxon>
        <taxon>Fungi</taxon>
        <taxon>Fungi incertae sedis</taxon>
        <taxon>Zoopagomycota</taxon>
        <taxon>Kickxellomycotina</taxon>
        <taxon>Kickxellomycetes</taxon>
        <taxon>Kickxellales</taxon>
        <taxon>Kickxellaceae</taxon>
        <taxon>Coemansia</taxon>
    </lineage>
</organism>
<gene>
    <name evidence="1" type="ORF">GGI15_004646</name>
</gene>
<dbReference type="AlphaFoldDB" id="A0A9W8H1Z0"/>
<feature type="non-terminal residue" evidence="1">
    <location>
        <position position="1"/>
    </location>
</feature>
<protein>
    <submittedName>
        <fullName evidence="1">Uncharacterized protein</fullName>
    </submittedName>
</protein>
<dbReference type="Proteomes" id="UP001140172">
    <property type="component" value="Unassembled WGS sequence"/>
</dbReference>
<dbReference type="EMBL" id="JANBUM010000520">
    <property type="protein sequence ID" value="KAJ2776124.1"/>
    <property type="molecule type" value="Genomic_DNA"/>
</dbReference>
<evidence type="ECO:0000313" key="2">
    <source>
        <dbReference type="Proteomes" id="UP001140172"/>
    </source>
</evidence>
<keyword evidence="2" id="KW-1185">Reference proteome</keyword>
<sequence>AAGPPKVDNGIPFSTRHLVKKTAEEVAVLDWTVVPPVHIVPNQHDYLCLGYTVPASTTYMEIQDAFNTKGDTIKGMLHLTLYHSSNLAVIHFDNKEDKLTFLMEPVVVRGQPAHLSQFFAYTPDLAFVMLTRMQEANPHDAVHKIETTLTLFDHLVDIVLFKQGKFLASIAQVVILLAEGMTVNGLLELDSYSKY</sequence>
<dbReference type="OrthoDB" id="5520939at2759"/>
<name>A0A9W8H1Z0_9FUNG</name>
<evidence type="ECO:0000313" key="1">
    <source>
        <dbReference type="EMBL" id="KAJ2776124.1"/>
    </source>
</evidence>
<reference evidence="1" key="1">
    <citation type="submission" date="2022-07" db="EMBL/GenBank/DDBJ databases">
        <title>Phylogenomic reconstructions and comparative analyses of Kickxellomycotina fungi.</title>
        <authorList>
            <person name="Reynolds N.K."/>
            <person name="Stajich J.E."/>
            <person name="Barry K."/>
            <person name="Grigoriev I.V."/>
            <person name="Crous P."/>
            <person name="Smith M.E."/>
        </authorList>
    </citation>
    <scope>NUCLEOTIDE SEQUENCE</scope>
    <source>
        <strain evidence="1">BCRC 34489</strain>
    </source>
</reference>
<accession>A0A9W8H1Z0</accession>
<proteinExistence type="predicted"/>